<evidence type="ECO:0000313" key="3">
    <source>
        <dbReference type="EMBL" id="PZR55003.1"/>
    </source>
</evidence>
<dbReference type="PANTHER" id="PTHR43639:SF1">
    <property type="entry name" value="SHORT-CHAIN DEHYDROGENASE_REDUCTASE FAMILY PROTEIN"/>
    <property type="match status" value="1"/>
</dbReference>
<comment type="similarity">
    <text evidence="1">Belongs to the short-chain dehydrogenases/reductases (SDR) family.</text>
</comment>
<dbReference type="SUPFAM" id="SSF51735">
    <property type="entry name" value="NAD(P)-binding Rossmann-fold domains"/>
    <property type="match status" value="1"/>
</dbReference>
<evidence type="ECO:0000313" key="4">
    <source>
        <dbReference type="Proteomes" id="UP000248783"/>
    </source>
</evidence>
<proteinExistence type="inferred from homology"/>
<keyword evidence="2" id="KW-0560">Oxidoreductase</keyword>
<name>A0A2W5WWM1_9MICO</name>
<dbReference type="AlphaFoldDB" id="A0A2W5WWM1"/>
<sequence length="251" mass="26153">MDVSLVIGGSAGIGQAAAVEIARRGAAVIVTYRSHPEGAQEVVAQIEQQGGRAAALGLDVADISSYPAFRERVAQVLAGWGEERITSLVNNAGVGAAATLEEATEEFWDRLQSILLKAPFFLTKELVPLVADGGAIVNTTSTSTHPTGLTVGYSVYGAMKGGLVVLTRYLAKELAPRGIRVNSVSPGVTRTRLGDDAFTRFPEIIPDLAARVALGRIGEPEDVGKVIAFLTSGDAGWITGQDVEASGGHDL</sequence>
<dbReference type="InterPro" id="IPR036291">
    <property type="entry name" value="NAD(P)-bd_dom_sf"/>
</dbReference>
<evidence type="ECO:0000256" key="2">
    <source>
        <dbReference type="ARBA" id="ARBA00023002"/>
    </source>
</evidence>
<evidence type="ECO:0000256" key="1">
    <source>
        <dbReference type="ARBA" id="ARBA00006484"/>
    </source>
</evidence>
<dbReference type="FunFam" id="3.40.50.720:FF:000084">
    <property type="entry name" value="Short-chain dehydrogenase reductase"/>
    <property type="match status" value="1"/>
</dbReference>
<reference evidence="3 4" key="1">
    <citation type="submission" date="2018-06" db="EMBL/GenBank/DDBJ databases">
        <title>Whole genome sequencing of a novel hydrocarbon degrading bacterial strain, PW21 isolated from oil contaminated produced water sample.</title>
        <authorList>
            <person name="Nagkirti P."/>
            <person name="Shaikh A."/>
            <person name="Gowdaman V."/>
            <person name="Engineer A.E."/>
            <person name="Dagar S."/>
            <person name="Dhakephalkar P.K."/>
        </authorList>
    </citation>
    <scope>NUCLEOTIDE SEQUENCE [LARGE SCALE GENOMIC DNA]</scope>
    <source>
        <strain evidence="3 4">PW21</strain>
    </source>
</reference>
<keyword evidence="4" id="KW-1185">Reference proteome</keyword>
<protein>
    <submittedName>
        <fullName evidence="3">Short-chain dehydrogenase</fullName>
    </submittedName>
</protein>
<organism evidence="3 4">
    <name type="scientific">Xylanimonas oleitrophica</name>
    <dbReference type="NCBI Taxonomy" id="2607479"/>
    <lineage>
        <taxon>Bacteria</taxon>
        <taxon>Bacillati</taxon>
        <taxon>Actinomycetota</taxon>
        <taxon>Actinomycetes</taxon>
        <taxon>Micrococcales</taxon>
        <taxon>Promicromonosporaceae</taxon>
        <taxon>Xylanimonas</taxon>
    </lineage>
</organism>
<dbReference type="GO" id="GO:0016491">
    <property type="term" value="F:oxidoreductase activity"/>
    <property type="evidence" value="ECO:0007669"/>
    <property type="project" value="UniProtKB-KW"/>
</dbReference>
<dbReference type="PRINTS" id="PR00081">
    <property type="entry name" value="GDHRDH"/>
</dbReference>
<dbReference type="Pfam" id="PF13561">
    <property type="entry name" value="adh_short_C2"/>
    <property type="match status" value="1"/>
</dbReference>
<accession>A0A2W5WWM1</accession>
<dbReference type="PANTHER" id="PTHR43639">
    <property type="entry name" value="OXIDOREDUCTASE, SHORT-CHAIN DEHYDROGENASE/REDUCTASE FAMILY (AFU_ORTHOLOGUE AFUA_5G02870)"/>
    <property type="match status" value="1"/>
</dbReference>
<dbReference type="Gene3D" id="3.40.50.720">
    <property type="entry name" value="NAD(P)-binding Rossmann-like Domain"/>
    <property type="match status" value="1"/>
</dbReference>
<dbReference type="PRINTS" id="PR00080">
    <property type="entry name" value="SDRFAMILY"/>
</dbReference>
<dbReference type="EMBL" id="QKWH01000001">
    <property type="protein sequence ID" value="PZR55003.1"/>
    <property type="molecule type" value="Genomic_DNA"/>
</dbReference>
<dbReference type="Proteomes" id="UP000248783">
    <property type="component" value="Unassembled WGS sequence"/>
</dbReference>
<dbReference type="RefSeq" id="WP_111249367.1">
    <property type="nucleotide sequence ID" value="NZ_QKWH01000001.1"/>
</dbReference>
<comment type="caution">
    <text evidence="3">The sequence shown here is derived from an EMBL/GenBank/DDBJ whole genome shotgun (WGS) entry which is preliminary data.</text>
</comment>
<gene>
    <name evidence="3" type="ORF">DNL40_00980</name>
</gene>
<dbReference type="InterPro" id="IPR002347">
    <property type="entry name" value="SDR_fam"/>
</dbReference>